<name>A0ABQ6YV44_9NOCA</name>
<proteinExistence type="predicted"/>
<evidence type="ECO:0000313" key="3">
    <source>
        <dbReference type="Proteomes" id="UP000798951"/>
    </source>
</evidence>
<keyword evidence="3" id="KW-1185">Reference proteome</keyword>
<evidence type="ECO:0000259" key="1">
    <source>
        <dbReference type="Pfam" id="PF01872"/>
    </source>
</evidence>
<organism evidence="2 3">
    <name type="scientific">Nocardia caishijiensis</name>
    <dbReference type="NCBI Taxonomy" id="184756"/>
    <lineage>
        <taxon>Bacteria</taxon>
        <taxon>Bacillati</taxon>
        <taxon>Actinomycetota</taxon>
        <taxon>Actinomycetes</taxon>
        <taxon>Mycobacteriales</taxon>
        <taxon>Nocardiaceae</taxon>
        <taxon>Nocardia</taxon>
    </lineage>
</organism>
<accession>A0ABQ6YV44</accession>
<reference evidence="2 3" key="1">
    <citation type="submission" date="2019-07" db="EMBL/GenBank/DDBJ databases">
        <title>Genomic Encyclopedia of Type Strains, Phase IV (KMG-IV): sequencing the most valuable type-strain genomes for metagenomic binning, comparative biology and taxonomic classification.</title>
        <authorList>
            <person name="Goeker M."/>
        </authorList>
    </citation>
    <scope>NUCLEOTIDE SEQUENCE [LARGE SCALE GENOMIC DNA]</scope>
    <source>
        <strain evidence="2 3">DSM 44831</strain>
    </source>
</reference>
<dbReference type="SUPFAM" id="SSF53597">
    <property type="entry name" value="Dihydrofolate reductase-like"/>
    <property type="match status" value="1"/>
</dbReference>
<dbReference type="InterPro" id="IPR024072">
    <property type="entry name" value="DHFR-like_dom_sf"/>
</dbReference>
<evidence type="ECO:0000313" key="2">
    <source>
        <dbReference type="EMBL" id="KAF0849576.1"/>
    </source>
</evidence>
<feature type="domain" description="Bacterial bifunctional deaminase-reductase C-terminal" evidence="1">
    <location>
        <begin position="3"/>
        <end position="170"/>
    </location>
</feature>
<dbReference type="Pfam" id="PF01872">
    <property type="entry name" value="RibD_C"/>
    <property type="match status" value="1"/>
</dbReference>
<protein>
    <submittedName>
        <fullName evidence="2">Dihydrofolate reductase</fullName>
    </submittedName>
</protein>
<dbReference type="EMBL" id="VMSD01000001">
    <property type="protein sequence ID" value="KAF0849576.1"/>
    <property type="molecule type" value="Genomic_DNA"/>
</dbReference>
<dbReference type="Proteomes" id="UP000798951">
    <property type="component" value="Unassembled WGS sequence"/>
</dbReference>
<dbReference type="Gene3D" id="3.40.430.10">
    <property type="entry name" value="Dihydrofolate Reductase, subunit A"/>
    <property type="match status" value="1"/>
</dbReference>
<comment type="caution">
    <text evidence="2">The sequence shown here is derived from an EMBL/GenBank/DDBJ whole genome shotgun (WGS) entry which is preliminary data.</text>
</comment>
<dbReference type="RefSeq" id="WP_067977974.1">
    <property type="nucleotide sequence ID" value="NZ_VMSD01000001.1"/>
</dbReference>
<sequence length="182" mass="20059">MGKIVVTEFISADGVIENPAWTLPYWNDDIAAFKNPEIFDADALLLGRTTYEGFAAAWPNHPEEGDYKDRMNAMPKFVATSVEGELEWNATRIEGDLAETVAKLRAEQNLLVFGSGAFVEFLRANSLVDEYRLVVYPVLIGKGRRLFTDVDAQATMALTSTETLDNGVQLTVYTVTSAALAE</sequence>
<gene>
    <name evidence="2" type="ORF">FNL39_1011018</name>
</gene>
<dbReference type="InterPro" id="IPR002734">
    <property type="entry name" value="RibDG_C"/>
</dbReference>